<comment type="caution">
    <text evidence="1">The sequence shown here is derived from an EMBL/GenBank/DDBJ whole genome shotgun (WGS) entry which is preliminary data.</text>
</comment>
<dbReference type="RefSeq" id="WP_277104351.1">
    <property type="nucleotide sequence ID" value="NZ_BAAAJS010000067.1"/>
</dbReference>
<name>A0ABU2BFT3_9CORY</name>
<organism evidence="1 2">
    <name type="scientific">Corynebacterium felinum</name>
    <dbReference type="NCBI Taxonomy" id="131318"/>
    <lineage>
        <taxon>Bacteria</taxon>
        <taxon>Bacillati</taxon>
        <taxon>Actinomycetota</taxon>
        <taxon>Actinomycetes</taxon>
        <taxon>Mycobacteriales</taxon>
        <taxon>Corynebacteriaceae</taxon>
        <taxon>Corynebacterium</taxon>
    </lineage>
</organism>
<evidence type="ECO:0000313" key="1">
    <source>
        <dbReference type="EMBL" id="MDR7356254.1"/>
    </source>
</evidence>
<keyword evidence="2" id="KW-1185">Reference proteome</keyword>
<accession>A0ABU2BFT3</accession>
<gene>
    <name evidence="1" type="ORF">J2S37_002792</name>
</gene>
<sequence>MVFYSVGTFGHLLPNAVAHGMPSLEQAALYSLPPHLILTVDAIDAYLPHVPDSARAQSGRHALAARTGNAEVVHHAQEVIES</sequence>
<proteinExistence type="predicted"/>
<evidence type="ECO:0000313" key="2">
    <source>
        <dbReference type="Proteomes" id="UP001183619"/>
    </source>
</evidence>
<dbReference type="EMBL" id="JAVDYF010000001">
    <property type="protein sequence ID" value="MDR7356254.1"/>
    <property type="molecule type" value="Genomic_DNA"/>
</dbReference>
<dbReference type="Proteomes" id="UP001183619">
    <property type="component" value="Unassembled WGS sequence"/>
</dbReference>
<reference evidence="1 2" key="1">
    <citation type="submission" date="2023-07" db="EMBL/GenBank/DDBJ databases">
        <title>Sequencing the genomes of 1000 actinobacteria strains.</title>
        <authorList>
            <person name="Klenk H.-P."/>
        </authorList>
    </citation>
    <scope>NUCLEOTIDE SEQUENCE [LARGE SCALE GENOMIC DNA]</scope>
    <source>
        <strain evidence="1 2">DSM 44508</strain>
    </source>
</reference>
<protein>
    <submittedName>
        <fullName evidence="1">Uncharacterized protein</fullName>
    </submittedName>
</protein>